<proteinExistence type="predicted"/>
<name>A0A1Y1S1G6_9SPIO</name>
<accession>A0A1Y1S1G6</accession>
<protein>
    <submittedName>
        <fullName evidence="1">Uncharacterized protein</fullName>
    </submittedName>
</protein>
<evidence type="ECO:0000313" key="1">
    <source>
        <dbReference type="EMBL" id="ORC37277.1"/>
    </source>
</evidence>
<keyword evidence="2" id="KW-1185">Reference proteome</keyword>
<gene>
    <name evidence="1" type="ORF">B4O97_03545</name>
</gene>
<dbReference type="STRING" id="1963862.B4O97_03545"/>
<evidence type="ECO:0000313" key="2">
    <source>
        <dbReference type="Proteomes" id="UP000192343"/>
    </source>
</evidence>
<dbReference type="EMBL" id="MWQY01000003">
    <property type="protein sequence ID" value="ORC37277.1"/>
    <property type="molecule type" value="Genomic_DNA"/>
</dbReference>
<comment type="caution">
    <text evidence="1">The sequence shown here is derived from an EMBL/GenBank/DDBJ whole genome shotgun (WGS) entry which is preliminary data.</text>
</comment>
<reference evidence="1 2" key="1">
    <citation type="submission" date="2017-03" db="EMBL/GenBank/DDBJ databases">
        <title>Draft Genome sequence of Marispirochaeta sp. strain JC444.</title>
        <authorList>
            <person name="Shivani Y."/>
            <person name="Subhash Y."/>
            <person name="Sasikala C."/>
            <person name="Ramana C."/>
        </authorList>
    </citation>
    <scope>NUCLEOTIDE SEQUENCE [LARGE SCALE GENOMIC DNA]</scope>
    <source>
        <strain evidence="1 2">JC444</strain>
    </source>
</reference>
<dbReference type="Proteomes" id="UP000192343">
    <property type="component" value="Unassembled WGS sequence"/>
</dbReference>
<dbReference type="RefSeq" id="WP_083048389.1">
    <property type="nucleotide sequence ID" value="NZ_MWQY01000003.1"/>
</dbReference>
<organism evidence="1 2">
    <name type="scientific">Marispirochaeta aestuarii</name>
    <dbReference type="NCBI Taxonomy" id="1963862"/>
    <lineage>
        <taxon>Bacteria</taxon>
        <taxon>Pseudomonadati</taxon>
        <taxon>Spirochaetota</taxon>
        <taxon>Spirochaetia</taxon>
        <taxon>Spirochaetales</taxon>
        <taxon>Spirochaetaceae</taxon>
        <taxon>Marispirochaeta</taxon>
    </lineage>
</organism>
<dbReference type="AlphaFoldDB" id="A0A1Y1S1G6"/>
<sequence length="117" mass="13750">MTTEQFINEAQGYFGNYTPTQKKYVSMWLNKKSEKCLPLIFAEVVMVHSPSLRMPPGVAELEKAFKAIPEQKWRELESPVLQIEEREFTEEEIEENMQKIKAIFEGLGKKKNIRRNK</sequence>